<dbReference type="GO" id="GO:0046872">
    <property type="term" value="F:metal ion binding"/>
    <property type="evidence" value="ECO:0007669"/>
    <property type="project" value="UniProtKB-KW"/>
</dbReference>
<evidence type="ECO:0000256" key="3">
    <source>
        <dbReference type="ARBA" id="ARBA00022801"/>
    </source>
</evidence>
<accession>A0A2U2DW89</accession>
<evidence type="ECO:0000256" key="2">
    <source>
        <dbReference type="ARBA" id="ARBA00022723"/>
    </source>
</evidence>
<protein>
    <submittedName>
        <fullName evidence="5">NUDIX hydrolase</fullName>
    </submittedName>
</protein>
<dbReference type="SUPFAM" id="SSF55811">
    <property type="entry name" value="Nudix"/>
    <property type="match status" value="1"/>
</dbReference>
<dbReference type="InterPro" id="IPR047198">
    <property type="entry name" value="DDP-like_NUDIX"/>
</dbReference>
<sequence length="176" mass="20341">MEPDRKEAQVTRDLLAELAQQPEILFRAPFRLQYAALCYRRGFEGVEVLVVTTRASGRWIIPKGWPMDDKPPHKVAAQEAFEEAGVLGKAKRKPFGRYTYLKTLADGQRVPCLVQVHLVKFAEELPRFREAGERRIEWVSCIEAARRICEPELKGLMLALYRKQEAKHRDRRGIPN</sequence>
<evidence type="ECO:0000256" key="4">
    <source>
        <dbReference type="ARBA" id="ARBA00022842"/>
    </source>
</evidence>
<evidence type="ECO:0000313" key="6">
    <source>
        <dbReference type="Proteomes" id="UP000245252"/>
    </source>
</evidence>
<dbReference type="EMBL" id="QFBC01000002">
    <property type="protein sequence ID" value="PWE57584.1"/>
    <property type="molecule type" value="Genomic_DNA"/>
</dbReference>
<keyword evidence="4" id="KW-0460">Magnesium</keyword>
<comment type="caution">
    <text evidence="5">The sequence shown here is derived from an EMBL/GenBank/DDBJ whole genome shotgun (WGS) entry which is preliminary data.</text>
</comment>
<dbReference type="OrthoDB" id="7066910at2"/>
<keyword evidence="2" id="KW-0479">Metal-binding</keyword>
<dbReference type="AlphaFoldDB" id="A0A2U2DW89"/>
<evidence type="ECO:0000313" key="5">
    <source>
        <dbReference type="EMBL" id="PWE57584.1"/>
    </source>
</evidence>
<reference evidence="5 6" key="1">
    <citation type="submission" date="2018-05" db="EMBL/GenBank/DDBJ databases">
        <title>The draft genome of strain NS-104.</title>
        <authorList>
            <person name="Hang P."/>
            <person name="Jiang J."/>
        </authorList>
    </citation>
    <scope>NUCLEOTIDE SEQUENCE [LARGE SCALE GENOMIC DNA]</scope>
    <source>
        <strain evidence="5 6">NS-104</strain>
    </source>
</reference>
<dbReference type="PANTHER" id="PTHR12629">
    <property type="entry name" value="DIPHOSPHOINOSITOL POLYPHOSPHATE PHOSPHOHYDROLASE"/>
    <property type="match status" value="1"/>
</dbReference>
<evidence type="ECO:0000256" key="1">
    <source>
        <dbReference type="ARBA" id="ARBA00001946"/>
    </source>
</evidence>
<organism evidence="5 6">
    <name type="scientific">Metarhizobium album</name>
    <dbReference type="NCBI Taxonomy" id="2182425"/>
    <lineage>
        <taxon>Bacteria</taxon>
        <taxon>Pseudomonadati</taxon>
        <taxon>Pseudomonadota</taxon>
        <taxon>Alphaproteobacteria</taxon>
        <taxon>Hyphomicrobiales</taxon>
        <taxon>Rhizobiaceae</taxon>
        <taxon>Metarhizobium</taxon>
    </lineage>
</organism>
<keyword evidence="6" id="KW-1185">Reference proteome</keyword>
<gene>
    <name evidence="5" type="ORF">DEM27_05525</name>
</gene>
<name>A0A2U2DW89_9HYPH</name>
<dbReference type="InterPro" id="IPR015797">
    <property type="entry name" value="NUDIX_hydrolase-like_dom_sf"/>
</dbReference>
<dbReference type="GO" id="GO:0005737">
    <property type="term" value="C:cytoplasm"/>
    <property type="evidence" value="ECO:0007669"/>
    <property type="project" value="TreeGrafter"/>
</dbReference>
<dbReference type="CDD" id="cd04666">
    <property type="entry name" value="NUDIX_DIPP2_like_Nudt4"/>
    <property type="match status" value="1"/>
</dbReference>
<dbReference type="GO" id="GO:0016462">
    <property type="term" value="F:pyrophosphatase activity"/>
    <property type="evidence" value="ECO:0007669"/>
    <property type="project" value="InterPro"/>
</dbReference>
<comment type="cofactor">
    <cofactor evidence="1">
        <name>Mg(2+)</name>
        <dbReference type="ChEBI" id="CHEBI:18420"/>
    </cofactor>
</comment>
<dbReference type="PANTHER" id="PTHR12629:SF0">
    <property type="entry name" value="DIPHOSPHOINOSITOL-POLYPHOSPHATE DIPHOSPHATASE"/>
    <property type="match status" value="1"/>
</dbReference>
<proteinExistence type="predicted"/>
<dbReference type="Proteomes" id="UP000245252">
    <property type="component" value="Unassembled WGS sequence"/>
</dbReference>
<dbReference type="Gene3D" id="3.90.79.10">
    <property type="entry name" value="Nucleoside Triphosphate Pyrophosphohydrolase"/>
    <property type="match status" value="1"/>
</dbReference>
<keyword evidence="3 5" id="KW-0378">Hydrolase</keyword>